<gene>
    <name evidence="7" type="ORF">MVEN_02400700</name>
</gene>
<organism evidence="7 8">
    <name type="scientific">Mycena venus</name>
    <dbReference type="NCBI Taxonomy" id="2733690"/>
    <lineage>
        <taxon>Eukaryota</taxon>
        <taxon>Fungi</taxon>
        <taxon>Dikarya</taxon>
        <taxon>Basidiomycota</taxon>
        <taxon>Agaricomycotina</taxon>
        <taxon>Agaricomycetes</taxon>
        <taxon>Agaricomycetidae</taxon>
        <taxon>Agaricales</taxon>
        <taxon>Marasmiineae</taxon>
        <taxon>Mycenaceae</taxon>
        <taxon>Mycena</taxon>
    </lineage>
</organism>
<dbReference type="PANTHER" id="PTHR47966">
    <property type="entry name" value="BETA-SITE APP-CLEAVING ENZYME, ISOFORM A-RELATED"/>
    <property type="match status" value="1"/>
</dbReference>
<dbReference type="InterPro" id="IPR034164">
    <property type="entry name" value="Pepsin-like_dom"/>
</dbReference>
<name>A0A8H6X263_9AGAR</name>
<dbReference type="CDD" id="cd05471">
    <property type="entry name" value="pepsin_like"/>
    <property type="match status" value="1"/>
</dbReference>
<dbReference type="PROSITE" id="PS51767">
    <property type="entry name" value="PEPTIDASE_A1"/>
    <property type="match status" value="1"/>
</dbReference>
<keyword evidence="4" id="KW-0378">Hydrolase</keyword>
<comment type="similarity">
    <text evidence="1 4">Belongs to the peptidase A1 family.</text>
</comment>
<dbReference type="PRINTS" id="PR00792">
    <property type="entry name" value="PEPSIN"/>
</dbReference>
<dbReference type="GO" id="GO:0000324">
    <property type="term" value="C:fungal-type vacuole"/>
    <property type="evidence" value="ECO:0007669"/>
    <property type="project" value="TreeGrafter"/>
</dbReference>
<dbReference type="OrthoDB" id="15189at2759"/>
<dbReference type="PROSITE" id="PS00141">
    <property type="entry name" value="ASP_PROTEASE"/>
    <property type="match status" value="1"/>
</dbReference>
<proteinExistence type="inferred from homology"/>
<dbReference type="InterPro" id="IPR021109">
    <property type="entry name" value="Peptidase_aspartic_dom_sf"/>
</dbReference>
<keyword evidence="4 7" id="KW-0645">Protease</keyword>
<feature type="domain" description="Peptidase A1" evidence="6">
    <location>
        <begin position="81"/>
        <end position="435"/>
    </location>
</feature>
<dbReference type="GO" id="GO:0004190">
    <property type="term" value="F:aspartic-type endopeptidase activity"/>
    <property type="evidence" value="ECO:0007669"/>
    <property type="project" value="UniProtKB-KW"/>
</dbReference>
<dbReference type="SUPFAM" id="SSF50630">
    <property type="entry name" value="Acid proteases"/>
    <property type="match status" value="1"/>
</dbReference>
<dbReference type="Pfam" id="PF00026">
    <property type="entry name" value="Asp"/>
    <property type="match status" value="1"/>
</dbReference>
<evidence type="ECO:0000313" key="7">
    <source>
        <dbReference type="EMBL" id="KAF7332948.1"/>
    </source>
</evidence>
<keyword evidence="8" id="KW-1185">Reference proteome</keyword>
<sequence>MRLLWTISIVPYLFWPANADFTFMQHRALSQHEAPPPAEFTVPFTAKVPRRKSKLATGRWEMRSFREATVSLDGANFETEYLTNITVGGQNFSVIVDTGSSDTWIIQKGFMCSDANGNPVSESTCAFGSQGFDREESKTFQGPFPNALCNLTYGSGFFLNGPIGFDNIAIGGLSVSHQEICLPTQARYEGDGIFSGILGLAFPAGINVFNTTVPANASDGNRLPFDPFFFSAVKEKKVKRPFFSVALNRGTFGQESNDQFDPNLGFLSFGGIAPVPVVNTSVTVPIQGYQGDSIFNSTPSDSPDAEFVFYTINVDSYTFPRSSGLLTASNNTILDTGTPVNIVPTDVAAAYTAAFNPPATLIPTTNGLQIYVVDCNATAPDFLVTIGNTTFSIDPQDQGPGTLAVDPDSVLVLGAVFLRNVVATFNPMAREVTLTQRTKY</sequence>
<reference evidence="7" key="1">
    <citation type="submission" date="2020-05" db="EMBL/GenBank/DDBJ databases">
        <title>Mycena genomes resolve the evolution of fungal bioluminescence.</title>
        <authorList>
            <person name="Tsai I.J."/>
        </authorList>
    </citation>
    <scope>NUCLEOTIDE SEQUENCE</scope>
    <source>
        <strain evidence="7">CCC161011</strain>
    </source>
</reference>
<dbReference type="InterPro" id="IPR001461">
    <property type="entry name" value="Aspartic_peptidase_A1"/>
</dbReference>
<feature type="active site" evidence="3">
    <location>
        <position position="97"/>
    </location>
</feature>
<evidence type="ECO:0000256" key="2">
    <source>
        <dbReference type="ARBA" id="ARBA00022750"/>
    </source>
</evidence>
<feature type="chain" id="PRO_5034804826" evidence="5">
    <location>
        <begin position="20"/>
        <end position="440"/>
    </location>
</feature>
<keyword evidence="5" id="KW-0732">Signal</keyword>
<comment type="caution">
    <text evidence="7">The sequence shown here is derived from an EMBL/GenBank/DDBJ whole genome shotgun (WGS) entry which is preliminary data.</text>
</comment>
<dbReference type="AlphaFoldDB" id="A0A8H6X263"/>
<dbReference type="GO" id="GO:0006508">
    <property type="term" value="P:proteolysis"/>
    <property type="evidence" value="ECO:0007669"/>
    <property type="project" value="UniProtKB-KW"/>
</dbReference>
<dbReference type="PANTHER" id="PTHR47966:SF47">
    <property type="entry name" value="ENDOPEPTIDASE, PUTATIVE (AFU_ORTHOLOGUE AFUA_3G01220)-RELATED"/>
    <property type="match status" value="1"/>
</dbReference>
<dbReference type="InterPro" id="IPR033121">
    <property type="entry name" value="PEPTIDASE_A1"/>
</dbReference>
<dbReference type="EMBL" id="JACAZI010000031">
    <property type="protein sequence ID" value="KAF7332948.1"/>
    <property type="molecule type" value="Genomic_DNA"/>
</dbReference>
<evidence type="ECO:0000256" key="3">
    <source>
        <dbReference type="PIRSR" id="PIRSR601461-1"/>
    </source>
</evidence>
<evidence type="ECO:0000256" key="5">
    <source>
        <dbReference type="SAM" id="SignalP"/>
    </source>
</evidence>
<keyword evidence="2 4" id="KW-0064">Aspartyl protease</keyword>
<accession>A0A8H6X263</accession>
<feature type="signal peptide" evidence="5">
    <location>
        <begin position="1"/>
        <end position="19"/>
    </location>
</feature>
<protein>
    <submittedName>
        <fullName evidence="7">Acid protease</fullName>
    </submittedName>
</protein>
<feature type="active site" evidence="3">
    <location>
        <position position="335"/>
    </location>
</feature>
<dbReference type="Gene3D" id="2.40.70.10">
    <property type="entry name" value="Acid Proteases"/>
    <property type="match status" value="2"/>
</dbReference>
<evidence type="ECO:0000256" key="4">
    <source>
        <dbReference type="RuleBase" id="RU000454"/>
    </source>
</evidence>
<evidence type="ECO:0000259" key="6">
    <source>
        <dbReference type="PROSITE" id="PS51767"/>
    </source>
</evidence>
<dbReference type="Proteomes" id="UP000620124">
    <property type="component" value="Unassembled WGS sequence"/>
</dbReference>
<evidence type="ECO:0000256" key="1">
    <source>
        <dbReference type="ARBA" id="ARBA00007447"/>
    </source>
</evidence>
<dbReference type="InterPro" id="IPR001969">
    <property type="entry name" value="Aspartic_peptidase_AS"/>
</dbReference>
<evidence type="ECO:0000313" key="8">
    <source>
        <dbReference type="Proteomes" id="UP000620124"/>
    </source>
</evidence>